<evidence type="ECO:0000256" key="1">
    <source>
        <dbReference type="SAM" id="MobiDB-lite"/>
    </source>
</evidence>
<dbReference type="AlphaFoldDB" id="A0A835SCQ7"/>
<feature type="compositionally biased region" description="Low complexity" evidence="1">
    <location>
        <begin position="91"/>
        <end position="107"/>
    </location>
</feature>
<dbReference type="EMBL" id="JAEHOC010000121">
    <property type="protein sequence ID" value="KAG2422297.1"/>
    <property type="molecule type" value="Genomic_DNA"/>
</dbReference>
<dbReference type="Proteomes" id="UP000650467">
    <property type="component" value="Unassembled WGS sequence"/>
</dbReference>
<accession>A0A835SCQ7</accession>
<reference evidence="2" key="1">
    <citation type="journal article" date="2020" name="bioRxiv">
        <title>Comparative genomics of Chlamydomonas.</title>
        <authorList>
            <person name="Craig R.J."/>
            <person name="Hasan A.R."/>
            <person name="Ness R.W."/>
            <person name="Keightley P.D."/>
        </authorList>
    </citation>
    <scope>NUCLEOTIDE SEQUENCE</scope>
    <source>
        <strain evidence="2">SAG 7.73</strain>
    </source>
</reference>
<feature type="compositionally biased region" description="Gly residues" evidence="1">
    <location>
        <begin position="205"/>
        <end position="235"/>
    </location>
</feature>
<keyword evidence="3" id="KW-1185">Reference proteome</keyword>
<sequence>MRQCKPHLHAIPDEEFAKDFVRKLTPKIAGHVNSRWTATPVCDWYAQLNRFAKDADVVYDHGRRDAVTDGRRHPIGSMAAAPAARASAASSSSAAAPAARTPKPSASGPTAAPKAATTYFCQHHGANRSHNTENCNVLHGKRGSALVTAGGPAAPDALLSGLIGRFVEQLGLQGYAAAATSSAAPSGSAGATTKYQAEADKRNARGGGSRGAGGGGGAGGSGGASGNRGAGGGGDASRTGQERERCDYCRLPHWGVCFVKYPHRAPPGYQPRSEALLDLFNYNLSRQPLPDNRAGNNAQLAAGNVKNAAAAVTSYDDDEERLYHACITGLLNDSAASSSSASAGSPAAASPAVASNGRPWFLFDQPRGLAAAAEPERLPNGALPSGALDSACATSLTSDVAAARSPAVAAPSVASRTSAASSPAIAAPSAASSCRVGLLARRLRGLAAAAEPGRLQGGSSSSGGDGGSLCSPVRPVMSRVLRRSLLPSACVTGLSDAAHDSGAAQDCGRGGSQPQSLASLATLKQQPAPVGFQPAPSGAALVRAATSAPLMPSPAALEVGHLLQAQIGKLKTQLFTIVPATVYEDILAESPQLQDYFSSEPQMFYCNKVAGYNNTALPPGWAFKTSQALGLAAVKGLTYL</sequence>
<protein>
    <submittedName>
        <fullName evidence="2">Uncharacterized protein</fullName>
    </submittedName>
</protein>
<organism evidence="2 3">
    <name type="scientific">Chlamydomonas incerta</name>
    <dbReference type="NCBI Taxonomy" id="51695"/>
    <lineage>
        <taxon>Eukaryota</taxon>
        <taxon>Viridiplantae</taxon>
        <taxon>Chlorophyta</taxon>
        <taxon>core chlorophytes</taxon>
        <taxon>Chlorophyceae</taxon>
        <taxon>CS clade</taxon>
        <taxon>Chlamydomonadales</taxon>
        <taxon>Chlamydomonadaceae</taxon>
        <taxon>Chlamydomonas</taxon>
    </lineage>
</organism>
<evidence type="ECO:0000313" key="2">
    <source>
        <dbReference type="EMBL" id="KAG2422297.1"/>
    </source>
</evidence>
<gene>
    <name evidence="2" type="ORF">HXX76_016147</name>
</gene>
<feature type="region of interest" description="Disordered" evidence="1">
    <location>
        <begin position="91"/>
        <end position="112"/>
    </location>
</feature>
<dbReference type="OrthoDB" id="560720at2759"/>
<evidence type="ECO:0000313" key="3">
    <source>
        <dbReference type="Proteomes" id="UP000650467"/>
    </source>
</evidence>
<proteinExistence type="predicted"/>
<feature type="region of interest" description="Disordered" evidence="1">
    <location>
        <begin position="201"/>
        <end position="240"/>
    </location>
</feature>
<comment type="caution">
    <text evidence="2">The sequence shown here is derived from an EMBL/GenBank/DDBJ whole genome shotgun (WGS) entry which is preliminary data.</text>
</comment>
<name>A0A835SCQ7_CHLIN</name>